<evidence type="ECO:0000259" key="8">
    <source>
        <dbReference type="PROSITE" id="PS51645"/>
    </source>
</evidence>
<dbReference type="Pfam" id="PF03441">
    <property type="entry name" value="FAD_binding_7"/>
    <property type="match status" value="1"/>
</dbReference>
<dbReference type="SUPFAM" id="SSF52425">
    <property type="entry name" value="Cryptochrome/photolyase, N-terminal domain"/>
    <property type="match status" value="1"/>
</dbReference>
<dbReference type="InterPro" id="IPR014133">
    <property type="entry name" value="Cry_DASH"/>
</dbReference>
<feature type="domain" description="Photolyase/cryptochrome alpha/beta" evidence="8">
    <location>
        <begin position="1"/>
        <end position="128"/>
    </location>
</feature>
<sequence length="440" mass="50807">MNSLYWFRNDLRLSDNPGLCHYLQSEALLLVYIWPITRPWCNVNGMGKQRERFLLESLQSLRDELAELGQDLLLVYGSPELILPRLVEDYSIDRVGASRTPGYYERTTVQRLQSRLTVPLALYETSTLLDEDRLPFELEALPPHFTPFHKRVKSLPIPGPIDAPAQLPPPPAALFHPVRDNGVRPHTALPIRGGSHSGRRRLRRFVFEQRDILQYKQTRNCLDPLTGSSTLSPWLANGCLSVREVAAAIAHFEHTETANESTYWLSFELFWREFFHWRAYRDDISLFKLSTSQKNLHFCTFEPRSFARWCAGDTDFPLVNAIMQQLVATGWCSNRSRQIAASCLVNDLCLDWRYGAAFFEKHLIDYDVACNYGNWQYLAGVGADPRGGRHFDIEKQSRTYDPRGTFTRKWHGERPRQPRFVTDAADWPINDLQGQDSEET</sequence>
<comment type="caution">
    <text evidence="9">The sequence shown here is derived from an EMBL/GenBank/DDBJ whole genome shotgun (WGS) entry which is preliminary data.</text>
</comment>
<dbReference type="Gene3D" id="1.10.579.10">
    <property type="entry name" value="DNA Cyclobutane Dipyrimidine Photolyase, subunit A, domain 3"/>
    <property type="match status" value="1"/>
</dbReference>
<dbReference type="PANTHER" id="PTHR11455:SF22">
    <property type="entry name" value="CRYPTOCHROME DASH"/>
    <property type="match status" value="1"/>
</dbReference>
<feature type="region of interest" description="Disordered" evidence="7">
    <location>
        <begin position="404"/>
        <end position="440"/>
    </location>
</feature>
<reference evidence="9" key="1">
    <citation type="submission" date="2019-02" db="EMBL/GenBank/DDBJ databases">
        <authorList>
            <person name="Li S.-H."/>
        </authorList>
    </citation>
    <scope>NUCLEOTIDE SEQUENCE</scope>
    <source>
        <strain evidence="9">IMCC11814</strain>
    </source>
</reference>
<comment type="similarity">
    <text evidence="1 6">Belongs to the DNA photolyase class-1 family.</text>
</comment>
<keyword evidence="3 6" id="KW-0285">Flavoprotein</keyword>
<gene>
    <name evidence="9" type="ORF">EYC82_14785</name>
</gene>
<dbReference type="PROSITE" id="PS51645">
    <property type="entry name" value="PHR_CRY_ALPHA_BETA"/>
    <property type="match status" value="1"/>
</dbReference>
<comment type="cofactor">
    <cofactor evidence="6">
        <name>FAD</name>
        <dbReference type="ChEBI" id="CHEBI:57692"/>
    </cofactor>
    <text evidence="6">Binds 1 FAD per subunit.</text>
</comment>
<dbReference type="Pfam" id="PF00875">
    <property type="entry name" value="DNA_photolyase"/>
    <property type="match status" value="1"/>
</dbReference>
<dbReference type="EMBL" id="SHNO01000001">
    <property type="protein sequence ID" value="MCX2978631.1"/>
    <property type="molecule type" value="Genomic_DNA"/>
</dbReference>
<dbReference type="Gene3D" id="1.25.40.80">
    <property type="match status" value="1"/>
</dbReference>
<dbReference type="Proteomes" id="UP001143304">
    <property type="component" value="Unassembled WGS sequence"/>
</dbReference>
<dbReference type="InterPro" id="IPR002081">
    <property type="entry name" value="Cryptochrome/DNA_photolyase_1"/>
</dbReference>
<evidence type="ECO:0000256" key="4">
    <source>
        <dbReference type="ARBA" id="ARBA00022827"/>
    </source>
</evidence>
<keyword evidence="5 6" id="KW-0157">Chromophore</keyword>
<proteinExistence type="inferred from homology"/>
<dbReference type="InterPro" id="IPR005101">
    <property type="entry name" value="Cryptochr/Photolyase_FAD-bd"/>
</dbReference>
<dbReference type="InterPro" id="IPR006050">
    <property type="entry name" value="DNA_photolyase_N"/>
</dbReference>
<comment type="cofactor">
    <cofactor evidence="6">
        <name>(6R)-5,10-methylene-5,6,7,8-tetrahydrofolate</name>
        <dbReference type="ChEBI" id="CHEBI:15636"/>
    </cofactor>
    <text evidence="6">Binds 1 5,10-methenyltetrahydrofolate (MTHF) per subunit.</text>
</comment>
<comment type="function">
    <text evidence="6">May have a photoreceptor function.</text>
</comment>
<evidence type="ECO:0000256" key="6">
    <source>
        <dbReference type="RuleBase" id="RU367151"/>
    </source>
</evidence>
<dbReference type="InterPro" id="IPR036155">
    <property type="entry name" value="Crypto/Photolyase_N_sf"/>
</dbReference>
<evidence type="ECO:0000313" key="10">
    <source>
        <dbReference type="Proteomes" id="UP001143304"/>
    </source>
</evidence>
<dbReference type="NCBIfam" id="TIGR02765">
    <property type="entry name" value="crypto_DASH"/>
    <property type="match status" value="1"/>
</dbReference>
<keyword evidence="4 6" id="KW-0274">FAD</keyword>
<evidence type="ECO:0000256" key="1">
    <source>
        <dbReference type="ARBA" id="ARBA00005862"/>
    </source>
</evidence>
<dbReference type="RefSeq" id="WP_279250327.1">
    <property type="nucleotide sequence ID" value="NZ_SHNO01000001.1"/>
</dbReference>
<dbReference type="PANTHER" id="PTHR11455">
    <property type="entry name" value="CRYPTOCHROME"/>
    <property type="match status" value="1"/>
</dbReference>
<dbReference type="InterPro" id="IPR036134">
    <property type="entry name" value="Crypto/Photolyase_FAD-like_sf"/>
</dbReference>
<evidence type="ECO:0000256" key="5">
    <source>
        <dbReference type="ARBA" id="ARBA00022991"/>
    </source>
</evidence>
<dbReference type="PRINTS" id="PR00147">
    <property type="entry name" value="DNAPHOTLYASE"/>
</dbReference>
<protein>
    <recommendedName>
        <fullName evidence="2 6">Cryptochrome DASH</fullName>
    </recommendedName>
</protein>
<dbReference type="SUPFAM" id="SSF48173">
    <property type="entry name" value="Cryptochrome/photolyase FAD-binding domain"/>
    <property type="match status" value="1"/>
</dbReference>
<dbReference type="InterPro" id="IPR014729">
    <property type="entry name" value="Rossmann-like_a/b/a_fold"/>
</dbReference>
<organism evidence="9 10">
    <name type="scientific">Candidatus Marimicrobium litorale</name>
    <dbReference type="NCBI Taxonomy" id="2518991"/>
    <lineage>
        <taxon>Bacteria</taxon>
        <taxon>Pseudomonadati</taxon>
        <taxon>Pseudomonadota</taxon>
        <taxon>Gammaproteobacteria</taxon>
        <taxon>Cellvibrionales</taxon>
        <taxon>Halieaceae</taxon>
        <taxon>Marimicrobium</taxon>
    </lineage>
</organism>
<evidence type="ECO:0000313" key="9">
    <source>
        <dbReference type="EMBL" id="MCX2978631.1"/>
    </source>
</evidence>
<evidence type="ECO:0000256" key="7">
    <source>
        <dbReference type="SAM" id="MobiDB-lite"/>
    </source>
</evidence>
<evidence type="ECO:0000256" key="2">
    <source>
        <dbReference type="ARBA" id="ARBA00017881"/>
    </source>
</evidence>
<dbReference type="Gene3D" id="3.40.50.620">
    <property type="entry name" value="HUPs"/>
    <property type="match status" value="1"/>
</dbReference>
<evidence type="ECO:0000256" key="3">
    <source>
        <dbReference type="ARBA" id="ARBA00022630"/>
    </source>
</evidence>
<keyword evidence="10" id="KW-1185">Reference proteome</keyword>
<name>A0ABT3T9Z5_9GAMM</name>
<accession>A0ABT3T9Z5</accession>